<name>A0A8X7CNC2_9ARAC</name>
<dbReference type="AlphaFoldDB" id="A0A8X7CNC2"/>
<keyword evidence="2" id="KW-1185">Reference proteome</keyword>
<evidence type="ECO:0000313" key="1">
    <source>
        <dbReference type="EMBL" id="GFY70147.1"/>
    </source>
</evidence>
<proteinExistence type="predicted"/>
<comment type="caution">
    <text evidence="1">The sequence shown here is derived from an EMBL/GenBank/DDBJ whole genome shotgun (WGS) entry which is preliminary data.</text>
</comment>
<reference evidence="1" key="1">
    <citation type="submission" date="2020-08" db="EMBL/GenBank/DDBJ databases">
        <title>Multicomponent nature underlies the extraordinary mechanical properties of spider dragline silk.</title>
        <authorList>
            <person name="Kono N."/>
            <person name="Nakamura H."/>
            <person name="Mori M."/>
            <person name="Yoshida Y."/>
            <person name="Ohtoshi R."/>
            <person name="Malay A.D."/>
            <person name="Moran D.A.P."/>
            <person name="Tomita M."/>
            <person name="Numata K."/>
            <person name="Arakawa K."/>
        </authorList>
    </citation>
    <scope>NUCLEOTIDE SEQUENCE</scope>
</reference>
<dbReference type="Proteomes" id="UP000886998">
    <property type="component" value="Unassembled WGS sequence"/>
</dbReference>
<protein>
    <submittedName>
        <fullName evidence="1">Uncharacterized protein</fullName>
    </submittedName>
</protein>
<evidence type="ECO:0000313" key="2">
    <source>
        <dbReference type="Proteomes" id="UP000886998"/>
    </source>
</evidence>
<accession>A0A8X7CNC2</accession>
<dbReference type="EMBL" id="BMAV01018043">
    <property type="protein sequence ID" value="GFY70147.1"/>
    <property type="molecule type" value="Genomic_DNA"/>
</dbReference>
<gene>
    <name evidence="1" type="ORF">TNIN_224681</name>
</gene>
<sequence>MQRSVNQRNFCIPFHQSFAILRIKKGNGNQESDPDCRDALFHPLPSIFRASADEGRRGGWRGKGGLFRAKNGIVTSRGGDRFPGHPREPGKIRLSFVDPTLGGTTSPPPFRGTLWHDARICRKGCFPASRV</sequence>
<organism evidence="1 2">
    <name type="scientific">Trichonephila inaurata madagascariensis</name>
    <dbReference type="NCBI Taxonomy" id="2747483"/>
    <lineage>
        <taxon>Eukaryota</taxon>
        <taxon>Metazoa</taxon>
        <taxon>Ecdysozoa</taxon>
        <taxon>Arthropoda</taxon>
        <taxon>Chelicerata</taxon>
        <taxon>Arachnida</taxon>
        <taxon>Araneae</taxon>
        <taxon>Araneomorphae</taxon>
        <taxon>Entelegynae</taxon>
        <taxon>Araneoidea</taxon>
        <taxon>Nephilidae</taxon>
        <taxon>Trichonephila</taxon>
        <taxon>Trichonephila inaurata</taxon>
    </lineage>
</organism>